<dbReference type="Pfam" id="PF09917">
    <property type="entry name" value="DUF2147"/>
    <property type="match status" value="1"/>
</dbReference>
<reference evidence="3 4" key="1">
    <citation type="submission" date="2019-01" db="EMBL/GenBank/DDBJ databases">
        <title>Genome sequence of the Antarctic species Gelidibacter gilvus ACAM 158(T).</title>
        <authorList>
            <person name="Bowman J.P."/>
        </authorList>
    </citation>
    <scope>NUCLEOTIDE SEQUENCE [LARGE SCALE GENOMIC DNA]</scope>
    <source>
        <strain evidence="3 4">IC158</strain>
    </source>
</reference>
<dbReference type="EMBL" id="SDDZ01000001">
    <property type="protein sequence ID" value="RXJ52613.1"/>
    <property type="molecule type" value="Genomic_DNA"/>
</dbReference>
<dbReference type="PANTHER" id="PTHR36919:SF3">
    <property type="entry name" value="BLL5882 PROTEIN"/>
    <property type="match status" value="1"/>
</dbReference>
<accession>A0A4Q0XNY9</accession>
<gene>
    <name evidence="3" type="ORF">ESZ48_02660</name>
</gene>
<proteinExistence type="predicted"/>
<protein>
    <submittedName>
        <fullName evidence="3">DUF2147 domain-containing protein</fullName>
    </submittedName>
</protein>
<dbReference type="OrthoDB" id="9814399at2"/>
<dbReference type="PANTHER" id="PTHR36919">
    <property type="entry name" value="BLR1215 PROTEIN"/>
    <property type="match status" value="1"/>
</dbReference>
<dbReference type="AlphaFoldDB" id="A0A4Q0XNY9"/>
<feature type="domain" description="DUF2147" evidence="2">
    <location>
        <begin position="28"/>
        <end position="145"/>
    </location>
</feature>
<evidence type="ECO:0000259" key="2">
    <source>
        <dbReference type="Pfam" id="PF09917"/>
    </source>
</evidence>
<feature type="signal peptide" evidence="1">
    <location>
        <begin position="1"/>
        <end position="23"/>
    </location>
</feature>
<keyword evidence="1" id="KW-0732">Signal</keyword>
<evidence type="ECO:0000256" key="1">
    <source>
        <dbReference type="SAM" id="SignalP"/>
    </source>
</evidence>
<name>A0A4Q0XNY9_9FLAO</name>
<dbReference type="Proteomes" id="UP000289792">
    <property type="component" value="Unassembled WGS sequence"/>
</dbReference>
<dbReference type="Gene3D" id="2.40.128.520">
    <property type="match status" value="1"/>
</dbReference>
<dbReference type="RefSeq" id="WP_129015747.1">
    <property type="nucleotide sequence ID" value="NZ_SDDZ01000001.1"/>
</dbReference>
<keyword evidence="4" id="KW-1185">Reference proteome</keyword>
<dbReference type="InterPro" id="IPR019223">
    <property type="entry name" value="DUF2147"/>
</dbReference>
<organism evidence="3 4">
    <name type="scientific">Gelidibacter gilvus</name>
    <dbReference type="NCBI Taxonomy" id="59602"/>
    <lineage>
        <taxon>Bacteria</taxon>
        <taxon>Pseudomonadati</taxon>
        <taxon>Bacteroidota</taxon>
        <taxon>Flavobacteriia</taxon>
        <taxon>Flavobacteriales</taxon>
        <taxon>Flavobacteriaceae</taxon>
        <taxon>Gelidibacter</taxon>
    </lineage>
</organism>
<evidence type="ECO:0000313" key="4">
    <source>
        <dbReference type="Proteomes" id="UP000289792"/>
    </source>
</evidence>
<comment type="caution">
    <text evidence="3">The sequence shown here is derived from an EMBL/GenBank/DDBJ whole genome shotgun (WGS) entry which is preliminary data.</text>
</comment>
<sequence>MGTIKKYLLGLGFVLFSVSASQAQTIVGQWKTIDDETGQAKSIVELYKDNGKLYGKIIKLLIPEDQGKLCVKCTGKDYNQPIEGLVIAKELTKDKDDNTCEGGTIFDPEKGKEYKCKMWIDQAEPNTLNVRGYVAFFYRTQKWYRVTN</sequence>
<feature type="chain" id="PRO_5020218858" evidence="1">
    <location>
        <begin position="24"/>
        <end position="148"/>
    </location>
</feature>
<evidence type="ECO:0000313" key="3">
    <source>
        <dbReference type="EMBL" id="RXJ52613.1"/>
    </source>
</evidence>